<dbReference type="PANTHER" id="PTHR44809">
    <property type="match status" value="1"/>
</dbReference>
<dbReference type="eggNOG" id="COG0457">
    <property type="taxonomic scope" value="Bacteria"/>
</dbReference>
<gene>
    <name evidence="1" type="ordered locus">Adeh_0883</name>
</gene>
<organism evidence="1 2">
    <name type="scientific">Anaeromyxobacter dehalogenans (strain 2CP-C)</name>
    <dbReference type="NCBI Taxonomy" id="290397"/>
    <lineage>
        <taxon>Bacteria</taxon>
        <taxon>Pseudomonadati</taxon>
        <taxon>Myxococcota</taxon>
        <taxon>Myxococcia</taxon>
        <taxon>Myxococcales</taxon>
        <taxon>Cystobacterineae</taxon>
        <taxon>Anaeromyxobacteraceae</taxon>
        <taxon>Anaeromyxobacter</taxon>
    </lineage>
</organism>
<dbReference type="EMBL" id="CP000251">
    <property type="protein sequence ID" value="ABC80658.1"/>
    <property type="molecule type" value="Genomic_DNA"/>
</dbReference>
<dbReference type="HOGENOM" id="CLU_050368_0_0_7"/>
<dbReference type="STRING" id="290397.Adeh_0883"/>
<name>Q2IPC4_ANADE</name>
<dbReference type="Proteomes" id="UP000001935">
    <property type="component" value="Chromosome"/>
</dbReference>
<dbReference type="PANTHER" id="PTHR44809:SF1">
    <property type="entry name" value="PROTEIN O-MANNOSYL-TRANSFERASE TMTC1"/>
    <property type="match status" value="1"/>
</dbReference>
<dbReference type="SUPFAM" id="SSF48452">
    <property type="entry name" value="TPR-like"/>
    <property type="match status" value="1"/>
</dbReference>
<dbReference type="InterPro" id="IPR011990">
    <property type="entry name" value="TPR-like_helical_dom_sf"/>
</dbReference>
<reference evidence="1" key="1">
    <citation type="submission" date="2006-01" db="EMBL/GenBank/DDBJ databases">
        <title>Complete sequence of Anaeromyxobacter dehalogenans 2CP-C.</title>
        <authorList>
            <consortium name="US DOE Joint Genome Institute"/>
            <person name="Copeland A."/>
            <person name="Lucas S."/>
            <person name="Lapidus A."/>
            <person name="Barry K."/>
            <person name="Detter J.C."/>
            <person name="Glavina T."/>
            <person name="Hammon N."/>
            <person name="Israni S."/>
            <person name="Pitluck S."/>
            <person name="Brettin T."/>
            <person name="Bruce D."/>
            <person name="Han C."/>
            <person name="Tapia R."/>
            <person name="Gilna P."/>
            <person name="Kiss H."/>
            <person name="Schmutz J."/>
            <person name="Larimer F."/>
            <person name="Land M."/>
            <person name="Kyrpides N."/>
            <person name="Anderson I."/>
            <person name="Sanford R.A."/>
            <person name="Ritalahti K.M."/>
            <person name="Thomas H.S."/>
            <person name="Kirby J.R."/>
            <person name="Zhulin I.B."/>
            <person name="Loeffler F.E."/>
            <person name="Richardson P."/>
        </authorList>
    </citation>
    <scope>NUCLEOTIDE SEQUENCE</scope>
    <source>
        <strain evidence="1">2CP-C</strain>
    </source>
</reference>
<evidence type="ECO:0000313" key="2">
    <source>
        <dbReference type="Proteomes" id="UP000001935"/>
    </source>
</evidence>
<dbReference type="InterPro" id="IPR052943">
    <property type="entry name" value="TMTC_O-mannosyl-trnsfr"/>
</dbReference>
<sequence length="263" mass="28422">MLGLPPAEVRRFARAGFVAARRGPRNELRFSFQDLVLLRAAAGLVQARLRPARVRRALRRLAAQLPEGRSLASVHVAAEGGRVVVRDGGARWHPETGQVLLDFGVGDLARRVAPLVRAAARRGRGVRPLDAEAWFQWGRDLHDVAPAEARTAYRQALGVAPDHAGAHLHLGRLLLRDDGDARAAELHLRRALEDPALRAPAGVELSAALEAQGLLDEALLACARALEADPALPEAHRAAARLLTRLGRAEDARRHLDAALRPG</sequence>
<dbReference type="KEGG" id="ade:Adeh_0883"/>
<dbReference type="AlphaFoldDB" id="Q2IPC4"/>
<protein>
    <submittedName>
        <fullName evidence="1">TPR repeat protein</fullName>
    </submittedName>
</protein>
<dbReference type="Gene3D" id="1.25.40.10">
    <property type="entry name" value="Tetratricopeptide repeat domain"/>
    <property type="match status" value="1"/>
</dbReference>
<evidence type="ECO:0000313" key="1">
    <source>
        <dbReference type="EMBL" id="ABC80658.1"/>
    </source>
</evidence>
<accession>Q2IPC4</accession>
<proteinExistence type="predicted"/>